<evidence type="ECO:0000313" key="3">
    <source>
        <dbReference type="Proteomes" id="UP000000763"/>
    </source>
</evidence>
<dbReference type="EMBL" id="AP004589">
    <property type="protein sequence ID" value="BAD03217.1"/>
    <property type="molecule type" value="Genomic_DNA"/>
</dbReference>
<dbReference type="Proteomes" id="UP000000763">
    <property type="component" value="Chromosome 8"/>
</dbReference>
<proteinExistence type="predicted"/>
<accession>Q6Z1I6</accession>
<organism evidence="2 3">
    <name type="scientific">Oryza sativa subsp. japonica</name>
    <name type="common">Rice</name>
    <dbReference type="NCBI Taxonomy" id="39947"/>
    <lineage>
        <taxon>Eukaryota</taxon>
        <taxon>Viridiplantae</taxon>
        <taxon>Streptophyta</taxon>
        <taxon>Embryophyta</taxon>
        <taxon>Tracheophyta</taxon>
        <taxon>Spermatophyta</taxon>
        <taxon>Magnoliopsida</taxon>
        <taxon>Liliopsida</taxon>
        <taxon>Poales</taxon>
        <taxon>Poaceae</taxon>
        <taxon>BOP clade</taxon>
        <taxon>Oryzoideae</taxon>
        <taxon>Oryzeae</taxon>
        <taxon>Oryzinae</taxon>
        <taxon>Oryza</taxon>
        <taxon>Oryza sativa</taxon>
    </lineage>
</organism>
<protein>
    <submittedName>
        <fullName evidence="2">Uncharacterized protein</fullName>
    </submittedName>
</protein>
<reference evidence="3" key="4">
    <citation type="journal article" date="2008" name="Nucleic Acids Res.">
        <title>The rice annotation project database (RAP-DB): 2008 update.</title>
        <authorList>
            <consortium name="The rice annotation project (RAP)"/>
        </authorList>
    </citation>
    <scope>GENOME REANNOTATION</scope>
    <source>
        <strain evidence="3">cv. Nipponbare</strain>
    </source>
</reference>
<sequence>MFDVYLVYIRINVGSSNTVILLAPSSEELGGAPPYGLGRSKLICCSSLSSFPMAHGTASL</sequence>
<dbReference type="AlphaFoldDB" id="Q6Z1I6"/>
<reference evidence="2" key="2">
    <citation type="submission" date="2002-06" db="EMBL/GenBank/DDBJ databases">
        <title>Oryza sativa nipponbare(GA3) genomic DNA, chromosome 8, BAC clone:OSJNBb0094P23.</title>
        <authorList>
            <person name="Sasaki T."/>
            <person name="Matsumoto T."/>
            <person name="Katayose Y."/>
        </authorList>
    </citation>
    <scope>NUCLEOTIDE SEQUENCE</scope>
</reference>
<evidence type="ECO:0000313" key="1">
    <source>
        <dbReference type="EMBL" id="BAD03217.1"/>
    </source>
</evidence>
<name>Q6Z1I6_ORYSJ</name>
<gene>
    <name evidence="2" type="ORF">OSJNBb0094P23.42</name>
    <name evidence="1" type="ORF">P0556A11.13</name>
</gene>
<dbReference type="EMBL" id="AP005416">
    <property type="protein sequence ID" value="BAD03586.1"/>
    <property type="molecule type" value="Genomic_DNA"/>
</dbReference>
<reference evidence="3" key="3">
    <citation type="journal article" date="2005" name="Nature">
        <title>The map-based sequence of the rice genome.</title>
        <authorList>
            <consortium name="International rice genome sequencing project (IRGSP)"/>
            <person name="Matsumoto T."/>
            <person name="Wu J."/>
            <person name="Kanamori H."/>
            <person name="Katayose Y."/>
            <person name="Fujisawa M."/>
            <person name="Namiki N."/>
            <person name="Mizuno H."/>
            <person name="Yamamoto K."/>
            <person name="Antonio B.A."/>
            <person name="Baba T."/>
            <person name="Sakata K."/>
            <person name="Nagamura Y."/>
            <person name="Aoki H."/>
            <person name="Arikawa K."/>
            <person name="Arita K."/>
            <person name="Bito T."/>
            <person name="Chiden Y."/>
            <person name="Fujitsuka N."/>
            <person name="Fukunaka R."/>
            <person name="Hamada M."/>
            <person name="Harada C."/>
            <person name="Hayashi A."/>
            <person name="Hijishita S."/>
            <person name="Honda M."/>
            <person name="Hosokawa S."/>
            <person name="Ichikawa Y."/>
            <person name="Idonuma A."/>
            <person name="Iijima M."/>
            <person name="Ikeda M."/>
            <person name="Ikeno M."/>
            <person name="Ito K."/>
            <person name="Ito S."/>
            <person name="Ito T."/>
            <person name="Ito Y."/>
            <person name="Ito Y."/>
            <person name="Iwabuchi A."/>
            <person name="Kamiya K."/>
            <person name="Karasawa W."/>
            <person name="Kurita K."/>
            <person name="Katagiri S."/>
            <person name="Kikuta A."/>
            <person name="Kobayashi H."/>
            <person name="Kobayashi N."/>
            <person name="Machita K."/>
            <person name="Maehara T."/>
            <person name="Masukawa M."/>
            <person name="Mizubayashi T."/>
            <person name="Mukai Y."/>
            <person name="Nagasaki H."/>
            <person name="Nagata Y."/>
            <person name="Naito S."/>
            <person name="Nakashima M."/>
            <person name="Nakama Y."/>
            <person name="Nakamichi Y."/>
            <person name="Nakamura M."/>
            <person name="Meguro A."/>
            <person name="Negishi M."/>
            <person name="Ohta I."/>
            <person name="Ohta T."/>
            <person name="Okamoto M."/>
            <person name="Ono N."/>
            <person name="Saji S."/>
            <person name="Sakaguchi M."/>
            <person name="Sakai K."/>
            <person name="Shibata M."/>
            <person name="Shimokawa T."/>
            <person name="Song J."/>
            <person name="Takazaki Y."/>
            <person name="Terasawa K."/>
            <person name="Tsugane M."/>
            <person name="Tsuji K."/>
            <person name="Ueda S."/>
            <person name="Waki K."/>
            <person name="Yamagata H."/>
            <person name="Yamamoto M."/>
            <person name="Yamamoto S."/>
            <person name="Yamane H."/>
            <person name="Yoshiki S."/>
            <person name="Yoshihara R."/>
            <person name="Yukawa K."/>
            <person name="Zhong H."/>
            <person name="Yano M."/>
            <person name="Yuan Q."/>
            <person name="Ouyang S."/>
            <person name="Liu J."/>
            <person name="Jones K.M."/>
            <person name="Gansberger K."/>
            <person name="Moffat K."/>
            <person name="Hill J."/>
            <person name="Bera J."/>
            <person name="Fadrosh D."/>
            <person name="Jin S."/>
            <person name="Johri S."/>
            <person name="Kim M."/>
            <person name="Overton L."/>
            <person name="Reardon M."/>
            <person name="Tsitrin T."/>
            <person name="Vuong H."/>
            <person name="Weaver B."/>
            <person name="Ciecko A."/>
            <person name="Tallon L."/>
            <person name="Jackson J."/>
            <person name="Pai G."/>
            <person name="Aken S.V."/>
            <person name="Utterback T."/>
            <person name="Reidmuller S."/>
            <person name="Feldblyum T."/>
            <person name="Hsiao J."/>
            <person name="Zismann V."/>
            <person name="Iobst S."/>
            <person name="de Vazeille A.R."/>
            <person name="Buell C.R."/>
            <person name="Ying K."/>
            <person name="Li Y."/>
            <person name="Lu T."/>
            <person name="Huang Y."/>
            <person name="Zhao Q."/>
            <person name="Feng Q."/>
            <person name="Zhang L."/>
            <person name="Zhu J."/>
            <person name="Weng Q."/>
            <person name="Mu J."/>
            <person name="Lu Y."/>
            <person name="Fan D."/>
            <person name="Liu Y."/>
            <person name="Guan J."/>
            <person name="Zhang Y."/>
            <person name="Yu S."/>
            <person name="Liu X."/>
            <person name="Zhang Y."/>
            <person name="Hong G."/>
            <person name="Han B."/>
            <person name="Choisne N."/>
            <person name="Demange N."/>
            <person name="Orjeda G."/>
            <person name="Samain S."/>
            <person name="Cattolico L."/>
            <person name="Pelletier E."/>
            <person name="Couloux A."/>
            <person name="Segurens B."/>
            <person name="Wincker P."/>
            <person name="D'Hont A."/>
            <person name="Scarpelli C."/>
            <person name="Weissenbach J."/>
            <person name="Salanoubat M."/>
            <person name="Quetier F."/>
            <person name="Yu Y."/>
            <person name="Kim H.R."/>
            <person name="Rambo T."/>
            <person name="Currie J."/>
            <person name="Collura K."/>
            <person name="Luo M."/>
            <person name="Yang T."/>
            <person name="Ammiraju J.S.S."/>
            <person name="Engler F."/>
            <person name="Soderlund C."/>
            <person name="Wing R.A."/>
            <person name="Palmer L.E."/>
            <person name="de la Bastide M."/>
            <person name="Spiegel L."/>
            <person name="Nascimento L."/>
            <person name="Zutavern T."/>
            <person name="O'Shaughnessy A."/>
            <person name="Dike S."/>
            <person name="Dedhia N."/>
            <person name="Preston R."/>
            <person name="Balija V."/>
            <person name="McCombie W.R."/>
            <person name="Chow T."/>
            <person name="Chen H."/>
            <person name="Chung M."/>
            <person name="Chen C."/>
            <person name="Shaw J."/>
            <person name="Wu H."/>
            <person name="Hsiao K."/>
            <person name="Chao Y."/>
            <person name="Chu M."/>
            <person name="Cheng C."/>
            <person name="Hour A."/>
            <person name="Lee P."/>
            <person name="Lin S."/>
            <person name="Lin Y."/>
            <person name="Liou J."/>
            <person name="Liu S."/>
            <person name="Hsing Y."/>
            <person name="Raghuvanshi S."/>
            <person name="Mohanty A."/>
            <person name="Bharti A.K."/>
            <person name="Gaur A."/>
            <person name="Gupta V."/>
            <person name="Kumar D."/>
            <person name="Ravi V."/>
            <person name="Vij S."/>
            <person name="Kapur A."/>
            <person name="Khurana P."/>
            <person name="Khurana P."/>
            <person name="Khurana J.P."/>
            <person name="Tyagi A.K."/>
            <person name="Gaikwad K."/>
            <person name="Singh A."/>
            <person name="Dalal V."/>
            <person name="Srivastava S."/>
            <person name="Dixit A."/>
            <person name="Pal A.K."/>
            <person name="Ghazi I.A."/>
            <person name="Yadav M."/>
            <person name="Pandit A."/>
            <person name="Bhargava A."/>
            <person name="Sureshbabu K."/>
            <person name="Batra K."/>
            <person name="Sharma T.R."/>
            <person name="Mohapatra T."/>
            <person name="Singh N.K."/>
            <person name="Messing J."/>
            <person name="Nelson A.B."/>
            <person name="Fuks G."/>
            <person name="Kavchok S."/>
            <person name="Keizer G."/>
            <person name="Linton E."/>
            <person name="Llaca V."/>
            <person name="Song R."/>
            <person name="Tanyolac B."/>
            <person name="Young S."/>
            <person name="Ho-Il K."/>
            <person name="Hahn J.H."/>
            <person name="Sangsakoo G."/>
            <person name="Vanavichit A."/>
            <person name="de Mattos Luiz.A.T."/>
            <person name="Zimmer P.D."/>
            <person name="Malone G."/>
            <person name="Dellagostin O."/>
            <person name="de Oliveira A.C."/>
            <person name="Bevan M."/>
            <person name="Bancroft I."/>
            <person name="Minx P."/>
            <person name="Cordum H."/>
            <person name="Wilson R."/>
            <person name="Cheng Z."/>
            <person name="Jin W."/>
            <person name="Jiang J."/>
            <person name="Leong S.A."/>
            <person name="Iwama H."/>
            <person name="Gojobori T."/>
            <person name="Itoh T."/>
            <person name="Niimura Y."/>
            <person name="Fujii Y."/>
            <person name="Habara T."/>
            <person name="Sakai H."/>
            <person name="Sato Y."/>
            <person name="Wilson G."/>
            <person name="Kumar K."/>
            <person name="McCouch S."/>
            <person name="Juretic N."/>
            <person name="Hoen D."/>
            <person name="Wright S."/>
            <person name="Bruskiewich R."/>
            <person name="Bureau T."/>
            <person name="Miyao A."/>
            <person name="Hirochika H."/>
            <person name="Nishikawa T."/>
            <person name="Kadowaki K."/>
            <person name="Sugiura M."/>
            <person name="Burr B."/>
            <person name="Sasaki T."/>
        </authorList>
    </citation>
    <scope>NUCLEOTIDE SEQUENCE [LARGE SCALE GENOMIC DNA]</scope>
    <source>
        <strain evidence="3">cv. Nipponbare</strain>
    </source>
</reference>
<reference evidence="1" key="1">
    <citation type="submission" date="2001-12" db="EMBL/GenBank/DDBJ databases">
        <title>Oryza sativa nipponbare(GA3) genomic DNA, chromosome 8, PAC clone:P0556A11.</title>
        <authorList>
            <person name="Sasaki T."/>
            <person name="Matsumoto T."/>
            <person name="Yamamoto K."/>
        </authorList>
    </citation>
    <scope>NUCLEOTIDE SEQUENCE</scope>
</reference>
<evidence type="ECO:0000313" key="2">
    <source>
        <dbReference type="EMBL" id="BAD03586.1"/>
    </source>
</evidence>